<comment type="caution">
    <text evidence="2">The sequence shown here is derived from an EMBL/GenBank/DDBJ whole genome shotgun (WGS) entry which is preliminary data.</text>
</comment>
<evidence type="ECO:0000256" key="1">
    <source>
        <dbReference type="SAM" id="Phobius"/>
    </source>
</evidence>
<gene>
    <name evidence="2" type="ORF">ACFQEY_13555</name>
</gene>
<proteinExistence type="predicted"/>
<evidence type="ECO:0000313" key="2">
    <source>
        <dbReference type="EMBL" id="MFC6890028.1"/>
    </source>
</evidence>
<feature type="transmembrane region" description="Helical" evidence="1">
    <location>
        <begin position="46"/>
        <end position="68"/>
    </location>
</feature>
<dbReference type="AlphaFoldDB" id="A0ABD5UL51"/>
<accession>A0ABD5UL51</accession>
<evidence type="ECO:0000313" key="3">
    <source>
        <dbReference type="Proteomes" id="UP001596333"/>
    </source>
</evidence>
<dbReference type="Proteomes" id="UP001596333">
    <property type="component" value="Unassembled WGS sequence"/>
</dbReference>
<keyword evidence="1" id="KW-1133">Transmembrane helix</keyword>
<name>A0ABD5UL51_9EURY</name>
<dbReference type="RefSeq" id="WP_379769462.1">
    <property type="nucleotide sequence ID" value="NZ_JBHSXI010000016.1"/>
</dbReference>
<organism evidence="2 3">
    <name type="scientific">Halorubrum trueperi</name>
    <dbReference type="NCBI Taxonomy" id="2004704"/>
    <lineage>
        <taxon>Archaea</taxon>
        <taxon>Methanobacteriati</taxon>
        <taxon>Methanobacteriota</taxon>
        <taxon>Stenosarchaea group</taxon>
        <taxon>Halobacteria</taxon>
        <taxon>Halobacteriales</taxon>
        <taxon>Haloferacaceae</taxon>
        <taxon>Halorubrum</taxon>
    </lineage>
</organism>
<dbReference type="EMBL" id="JBHSXI010000016">
    <property type="protein sequence ID" value="MFC6890028.1"/>
    <property type="molecule type" value="Genomic_DNA"/>
</dbReference>
<sequence length="74" mass="7499">MERADLALDATSLVRIGGVVIAVTAFVVLVLLPGEFLLDPGPLTSSPAAVIGVVSGFVLSILGPSLLARIRGSE</sequence>
<reference evidence="2 3" key="1">
    <citation type="journal article" date="2019" name="Int. J. Syst. Evol. Microbiol.">
        <title>The Global Catalogue of Microorganisms (GCM) 10K type strain sequencing project: providing services to taxonomists for standard genome sequencing and annotation.</title>
        <authorList>
            <consortium name="The Broad Institute Genomics Platform"/>
            <consortium name="The Broad Institute Genome Sequencing Center for Infectious Disease"/>
            <person name="Wu L."/>
            <person name="Ma J."/>
        </authorList>
    </citation>
    <scope>NUCLEOTIDE SEQUENCE [LARGE SCALE GENOMIC DNA]</scope>
    <source>
        <strain evidence="2 3">Y73</strain>
    </source>
</reference>
<keyword evidence="1" id="KW-0472">Membrane</keyword>
<keyword evidence="1" id="KW-0812">Transmembrane</keyword>
<feature type="transmembrane region" description="Helical" evidence="1">
    <location>
        <begin position="12"/>
        <end position="34"/>
    </location>
</feature>
<keyword evidence="3" id="KW-1185">Reference proteome</keyword>
<protein>
    <submittedName>
        <fullName evidence="2">Uncharacterized protein</fullName>
    </submittedName>
</protein>